<dbReference type="EMBL" id="CADIKF010000010">
    <property type="protein sequence ID" value="CAB3753531.1"/>
    <property type="molecule type" value="Genomic_DNA"/>
</dbReference>
<keyword evidence="2" id="KW-1185">Reference proteome</keyword>
<evidence type="ECO:0000313" key="2">
    <source>
        <dbReference type="Proteomes" id="UP000494329"/>
    </source>
</evidence>
<name>A0A6J5DJX0_9BURK</name>
<gene>
    <name evidence="1" type="ORF">LMG29739_01755</name>
</gene>
<accession>A0A6J5DJX0</accession>
<reference evidence="1 2" key="1">
    <citation type="submission" date="2020-04" db="EMBL/GenBank/DDBJ databases">
        <authorList>
            <person name="De Canck E."/>
        </authorList>
    </citation>
    <scope>NUCLEOTIDE SEQUENCE [LARGE SCALE GENOMIC DNA]</scope>
    <source>
        <strain evidence="1 2">LMG 29739</strain>
    </source>
</reference>
<dbReference type="AlphaFoldDB" id="A0A6J5DJX0"/>
<evidence type="ECO:0000313" key="1">
    <source>
        <dbReference type="EMBL" id="CAB3753531.1"/>
    </source>
</evidence>
<proteinExistence type="predicted"/>
<organism evidence="1 2">
    <name type="scientific">Paraburkholderia solisilvae</name>
    <dbReference type="NCBI Taxonomy" id="624376"/>
    <lineage>
        <taxon>Bacteria</taxon>
        <taxon>Pseudomonadati</taxon>
        <taxon>Pseudomonadota</taxon>
        <taxon>Betaproteobacteria</taxon>
        <taxon>Burkholderiales</taxon>
        <taxon>Burkholderiaceae</taxon>
        <taxon>Paraburkholderia</taxon>
    </lineage>
</organism>
<protein>
    <submittedName>
        <fullName evidence="1">Uncharacterized protein</fullName>
    </submittedName>
</protein>
<sequence>MRIRPGVFLGASRAPPVHFRRVSRVWTGVAAGRIISGARGIWLDGHEPRRDGVRPQTAT</sequence>
<dbReference type="Proteomes" id="UP000494329">
    <property type="component" value="Unassembled WGS sequence"/>
</dbReference>